<name>A0ABW5VGF0_9FLAO</name>
<dbReference type="NCBIfam" id="TIGR04057">
    <property type="entry name" value="SusC_RagA_signa"/>
    <property type="match status" value="1"/>
</dbReference>
<evidence type="ECO:0000313" key="8">
    <source>
        <dbReference type="Proteomes" id="UP001597532"/>
    </source>
</evidence>
<dbReference type="SUPFAM" id="SSF56935">
    <property type="entry name" value="Porins"/>
    <property type="match status" value="1"/>
</dbReference>
<comment type="similarity">
    <text evidence="4">Belongs to the TonB-dependent receptor family.</text>
</comment>
<keyword evidence="4" id="KW-0812">Transmembrane</keyword>
<dbReference type="InterPro" id="IPR008969">
    <property type="entry name" value="CarboxyPept-like_regulatory"/>
</dbReference>
<dbReference type="Proteomes" id="UP001597532">
    <property type="component" value="Unassembled WGS sequence"/>
</dbReference>
<dbReference type="InterPro" id="IPR012910">
    <property type="entry name" value="Plug_dom"/>
</dbReference>
<keyword evidence="3 4" id="KW-0998">Cell outer membrane</keyword>
<proteinExistence type="inferred from homology"/>
<dbReference type="Pfam" id="PF07715">
    <property type="entry name" value="Plug"/>
    <property type="match status" value="1"/>
</dbReference>
<feature type="domain" description="Secretin/TonB short N-terminal" evidence="5">
    <location>
        <begin position="69"/>
        <end position="119"/>
    </location>
</feature>
<dbReference type="InterPro" id="IPR023996">
    <property type="entry name" value="TonB-dep_OMP_SusC/RagA"/>
</dbReference>
<protein>
    <submittedName>
        <fullName evidence="7">TonB-dependent receptor</fullName>
    </submittedName>
</protein>
<feature type="domain" description="TonB-dependent receptor plug" evidence="6">
    <location>
        <begin position="230"/>
        <end position="336"/>
    </location>
</feature>
<comment type="subcellular location">
    <subcellularLocation>
        <location evidence="4">Cell outer membrane</location>
        <topology evidence="4">Multi-pass membrane protein</topology>
    </subcellularLocation>
</comment>
<dbReference type="InterPro" id="IPR023997">
    <property type="entry name" value="TonB-dep_OMP_SusC/RagA_CS"/>
</dbReference>
<dbReference type="InterPro" id="IPR037066">
    <property type="entry name" value="Plug_dom_sf"/>
</dbReference>
<dbReference type="Gene3D" id="2.170.130.10">
    <property type="entry name" value="TonB-dependent receptor, plug domain"/>
    <property type="match status" value="1"/>
</dbReference>
<dbReference type="InterPro" id="IPR011662">
    <property type="entry name" value="Secretin/TonB_short_N"/>
</dbReference>
<dbReference type="Gene3D" id="3.55.50.30">
    <property type="match status" value="1"/>
</dbReference>
<keyword evidence="4" id="KW-1134">Transmembrane beta strand</keyword>
<organism evidence="7 8">
    <name type="scientific">Arenibacter antarcticus</name>
    <dbReference type="NCBI Taxonomy" id="2040469"/>
    <lineage>
        <taxon>Bacteria</taxon>
        <taxon>Pseudomonadati</taxon>
        <taxon>Bacteroidota</taxon>
        <taxon>Flavobacteriia</taxon>
        <taxon>Flavobacteriales</taxon>
        <taxon>Flavobacteriaceae</taxon>
        <taxon>Arenibacter</taxon>
    </lineage>
</organism>
<dbReference type="SUPFAM" id="SSF49464">
    <property type="entry name" value="Carboxypeptidase regulatory domain-like"/>
    <property type="match status" value="1"/>
</dbReference>
<evidence type="ECO:0000259" key="5">
    <source>
        <dbReference type="Pfam" id="PF07660"/>
    </source>
</evidence>
<dbReference type="EMBL" id="JBHUOK010000021">
    <property type="protein sequence ID" value="MFD2789278.1"/>
    <property type="molecule type" value="Genomic_DNA"/>
</dbReference>
<gene>
    <name evidence="7" type="ORF">ACFS1K_05875</name>
</gene>
<keyword evidence="2 4" id="KW-0472">Membrane</keyword>
<evidence type="ECO:0000313" key="7">
    <source>
        <dbReference type="EMBL" id="MFD2789278.1"/>
    </source>
</evidence>
<dbReference type="Gene3D" id="2.60.40.1120">
    <property type="entry name" value="Carboxypeptidase-like, regulatory domain"/>
    <property type="match status" value="1"/>
</dbReference>
<reference evidence="8" key="1">
    <citation type="journal article" date="2019" name="Int. J. Syst. Evol. Microbiol.">
        <title>The Global Catalogue of Microorganisms (GCM) 10K type strain sequencing project: providing services to taxonomists for standard genome sequencing and annotation.</title>
        <authorList>
            <consortium name="The Broad Institute Genomics Platform"/>
            <consortium name="The Broad Institute Genome Sequencing Center for Infectious Disease"/>
            <person name="Wu L."/>
            <person name="Ma J."/>
        </authorList>
    </citation>
    <scope>NUCLEOTIDE SEQUENCE [LARGE SCALE GENOMIC DNA]</scope>
    <source>
        <strain evidence="8">KCTC 52924</strain>
    </source>
</reference>
<dbReference type="NCBIfam" id="TIGR04056">
    <property type="entry name" value="OMP_RagA_SusC"/>
    <property type="match status" value="1"/>
</dbReference>
<sequence length="1125" mass="125040">MKKPIIKRQHIPFQMCLDLKMKITALILIISVFQMNANSSYGQNAKVTLNFNNVSLEKVLNRIEVITDYKFVYKDKEVDYRKSVSVNVSDKWLSEVLDDLFSESNIEYKMYEKQIILRAQIEPQPKPNEKSIILDKAQFEISGMVIDYDGTPLPGANVIEKGTTNGVTTDFDGNFTLMVKSEKASLTVSYIGFATKEVVLNGQSNLTITLEESAATLDEIVVVGYGTQKKSSVTASISTLKGDMVSDNPVANINNSIAGRVSGVLAFQPSGEPGADAAEIRVRGLGTIGSNSGALTIVDGVPRSYSQIDPNEIESITVLKDAAAVAPYGLAGANGVVVITTKRGKEGKINFNYNTWFGIQRPTRYPKYLDSYDFATALNVASKNAGLDPAYSEEELQKYKNGSDPDHYPNHDWVKEVIDFNAPMLNHNLTFSGGSDKIRFFSSLGYLYQQGSVKTINFSRYNLASNIDFDATNSTLISFNIKGSLEVTENPGSVNGAGIYTQATKQPPLFLDQLSFSNGLPGNKLLPSIYDSGYNNDKKNTLYTQLSIEQQIPAVPGLSLKGVISYDKGYTLNKQWETPYVFYALDSNDEFIERNGGVTSPRLSQSFRERINTTIQGYITYNNRFGKHGIDALFVAEQRNGDGIDFSASRINYQVDLDELSMGSSSKNDFDNNGSSKSNKQLGLVYRLAYDYSQKYLAEFSGRYDGHYYFAPNNRYAFFPAVSLGWRLSEESFIKDNVSWINSLKLRGSYGKSGNLAGGPFQYLSSFDLVNSYVFGGSQVQGAVERKEPNVNITWEVANKINVGLEGTFLAGRLGFELDFFKEKRSNMLVSPNSVVPLEYGIGISQINAGVMENKGFDFSLTSQNSFSNDLRVDFGLNLSYAKNKLIQTFENESTLNNPNRSRTGRPLDTQFGLRAIGLFQSQEEIDASATQFGQLQPGDIKYEDINNDGKINNDDEVVIGDSAFPQIIYGITGNLKWKNFDLGMLWQGAAKNNFLLTNEAANPFFNGAKIFEDQLDYWTPENRDAKYPIILPSPSANSTKASSWWIRDGSYLRLKNLELGFNLPIDVLEKMKMQSLRIFLSGQNLLTFSSEDYLDPEIGVSGGSKRARYYFQQKVFSLGLNIGF</sequence>
<evidence type="ECO:0000256" key="1">
    <source>
        <dbReference type="ARBA" id="ARBA00022448"/>
    </source>
</evidence>
<dbReference type="InterPro" id="IPR039426">
    <property type="entry name" value="TonB-dep_rcpt-like"/>
</dbReference>
<dbReference type="Pfam" id="PF13715">
    <property type="entry name" value="CarbopepD_reg_2"/>
    <property type="match status" value="1"/>
</dbReference>
<keyword evidence="1 4" id="KW-0813">Transport</keyword>
<comment type="caution">
    <text evidence="7">The sequence shown here is derived from an EMBL/GenBank/DDBJ whole genome shotgun (WGS) entry which is preliminary data.</text>
</comment>
<evidence type="ECO:0000256" key="4">
    <source>
        <dbReference type="PROSITE-ProRule" id="PRU01360"/>
    </source>
</evidence>
<keyword evidence="8" id="KW-1185">Reference proteome</keyword>
<dbReference type="RefSeq" id="WP_251807995.1">
    <property type="nucleotide sequence ID" value="NZ_CP166679.1"/>
</dbReference>
<dbReference type="PROSITE" id="PS52016">
    <property type="entry name" value="TONB_DEPENDENT_REC_3"/>
    <property type="match status" value="1"/>
</dbReference>
<evidence type="ECO:0000256" key="3">
    <source>
        <dbReference type="ARBA" id="ARBA00023237"/>
    </source>
</evidence>
<keyword evidence="7" id="KW-0675">Receptor</keyword>
<dbReference type="Pfam" id="PF07660">
    <property type="entry name" value="STN"/>
    <property type="match status" value="1"/>
</dbReference>
<evidence type="ECO:0000259" key="6">
    <source>
        <dbReference type="Pfam" id="PF07715"/>
    </source>
</evidence>
<accession>A0ABW5VGF0</accession>
<evidence type="ECO:0000256" key="2">
    <source>
        <dbReference type="ARBA" id="ARBA00023136"/>
    </source>
</evidence>